<feature type="domain" description="J" evidence="7">
    <location>
        <begin position="1"/>
        <end position="68"/>
    </location>
</feature>
<keyword evidence="5" id="KW-0862">Zinc</keyword>
<gene>
    <name evidence="9" type="ORF">M422DRAFT_129294</name>
</gene>
<reference evidence="9 10" key="1">
    <citation type="submission" date="2014-06" db="EMBL/GenBank/DDBJ databases">
        <title>Evolutionary Origins and Diversification of the Mycorrhizal Mutualists.</title>
        <authorList>
            <consortium name="DOE Joint Genome Institute"/>
            <consortium name="Mycorrhizal Genomics Consortium"/>
            <person name="Kohler A."/>
            <person name="Kuo A."/>
            <person name="Nagy L.G."/>
            <person name="Floudas D."/>
            <person name="Copeland A."/>
            <person name="Barry K.W."/>
            <person name="Cichocki N."/>
            <person name="Veneault-Fourrey C."/>
            <person name="LaButti K."/>
            <person name="Lindquist E.A."/>
            <person name="Lipzen A."/>
            <person name="Lundell T."/>
            <person name="Morin E."/>
            <person name="Murat C."/>
            <person name="Riley R."/>
            <person name="Ohm R."/>
            <person name="Sun H."/>
            <person name="Tunlid A."/>
            <person name="Henrissat B."/>
            <person name="Grigoriev I.V."/>
            <person name="Hibbett D.S."/>
            <person name="Martin F."/>
        </authorList>
    </citation>
    <scope>NUCLEOTIDE SEQUENCE [LARGE SCALE GENOMIC DNA]</scope>
    <source>
        <strain evidence="9 10">SS14</strain>
    </source>
</reference>
<dbReference type="PROSITE" id="PS50076">
    <property type="entry name" value="DNAJ_2"/>
    <property type="match status" value="1"/>
</dbReference>
<dbReference type="PANTHER" id="PTHR45255:SF1">
    <property type="entry name" value="DNAJ HOMOLOG SUBFAMILY C MEMBER 24"/>
    <property type="match status" value="1"/>
</dbReference>
<dbReference type="SMART" id="SM00271">
    <property type="entry name" value="DnaJ"/>
    <property type="match status" value="1"/>
</dbReference>
<dbReference type="Pfam" id="PF00226">
    <property type="entry name" value="DnaJ"/>
    <property type="match status" value="1"/>
</dbReference>
<evidence type="ECO:0000256" key="4">
    <source>
        <dbReference type="ARBA" id="ARBA00022723"/>
    </source>
</evidence>
<evidence type="ECO:0000256" key="6">
    <source>
        <dbReference type="ARBA" id="ARBA00023004"/>
    </source>
</evidence>
<dbReference type="GO" id="GO:0001671">
    <property type="term" value="F:ATPase activator activity"/>
    <property type="evidence" value="ECO:0007669"/>
    <property type="project" value="TreeGrafter"/>
</dbReference>
<evidence type="ECO:0000256" key="2">
    <source>
        <dbReference type="ARBA" id="ARBA00006169"/>
    </source>
</evidence>
<dbReference type="InterPro" id="IPR036671">
    <property type="entry name" value="DPH_MB_sf"/>
</dbReference>
<dbReference type="Pfam" id="PF05207">
    <property type="entry name" value="Zn_ribbon_CSL"/>
    <property type="match status" value="1"/>
</dbReference>
<feature type="non-terminal residue" evidence="9">
    <location>
        <position position="1"/>
    </location>
</feature>
<evidence type="ECO:0000313" key="10">
    <source>
        <dbReference type="Proteomes" id="UP000054279"/>
    </source>
</evidence>
<sequence>FYTLLCLPRNVFLSPSDVKQAYHRTLLRSHPDKQIAIEAEKDVDISVIREAYLTLSDPEVKRIYDASLKSRTGVGPRPAQVVSLDNFKVQECRDGEDGGDIFSYSCRCGGQYRITEQQLERDIHLIGCEACSEVIWAGYEAAEE</sequence>
<dbReference type="SUPFAM" id="SSF46565">
    <property type="entry name" value="Chaperone J-domain"/>
    <property type="match status" value="1"/>
</dbReference>
<keyword evidence="10" id="KW-1185">Reference proteome</keyword>
<evidence type="ECO:0000256" key="5">
    <source>
        <dbReference type="ARBA" id="ARBA00022833"/>
    </source>
</evidence>
<evidence type="ECO:0000259" key="7">
    <source>
        <dbReference type="PROSITE" id="PS50076"/>
    </source>
</evidence>
<dbReference type="PANTHER" id="PTHR45255">
    <property type="entry name" value="DNAJ HOMOLOG SUBFAMILY C MEMBER 24"/>
    <property type="match status" value="1"/>
</dbReference>
<keyword evidence="4" id="KW-0479">Metal-binding</keyword>
<dbReference type="EMBL" id="KN837605">
    <property type="protein sequence ID" value="KIJ23710.1"/>
    <property type="molecule type" value="Genomic_DNA"/>
</dbReference>
<evidence type="ECO:0000313" key="9">
    <source>
        <dbReference type="EMBL" id="KIJ23710.1"/>
    </source>
</evidence>
<dbReference type="OrthoDB" id="445556at2759"/>
<dbReference type="SUPFAM" id="SSF144217">
    <property type="entry name" value="CSL zinc finger"/>
    <property type="match status" value="1"/>
</dbReference>
<dbReference type="InterPro" id="IPR001623">
    <property type="entry name" value="DnaJ_domain"/>
</dbReference>
<evidence type="ECO:0000259" key="8">
    <source>
        <dbReference type="PROSITE" id="PS51074"/>
    </source>
</evidence>
<evidence type="ECO:0000256" key="1">
    <source>
        <dbReference type="ARBA" id="ARBA00003474"/>
    </source>
</evidence>
<dbReference type="InterPro" id="IPR036869">
    <property type="entry name" value="J_dom_sf"/>
</dbReference>
<accession>A0A0C9UEP4</accession>
<organism evidence="9 10">
    <name type="scientific">Sphaerobolus stellatus (strain SS14)</name>
    <dbReference type="NCBI Taxonomy" id="990650"/>
    <lineage>
        <taxon>Eukaryota</taxon>
        <taxon>Fungi</taxon>
        <taxon>Dikarya</taxon>
        <taxon>Basidiomycota</taxon>
        <taxon>Agaricomycotina</taxon>
        <taxon>Agaricomycetes</taxon>
        <taxon>Phallomycetidae</taxon>
        <taxon>Geastrales</taxon>
        <taxon>Sphaerobolaceae</taxon>
        <taxon>Sphaerobolus</taxon>
    </lineage>
</organism>
<dbReference type="GO" id="GO:0017183">
    <property type="term" value="P:protein histidyl modification to diphthamide"/>
    <property type="evidence" value="ECO:0007669"/>
    <property type="project" value="UniProtKB-UniPathway"/>
</dbReference>
<dbReference type="HOGENOM" id="CLU_017633_7_1_1"/>
<evidence type="ECO:0000256" key="3">
    <source>
        <dbReference type="ARBA" id="ARBA00021797"/>
    </source>
</evidence>
<dbReference type="Proteomes" id="UP000054279">
    <property type="component" value="Unassembled WGS sequence"/>
</dbReference>
<dbReference type="CDD" id="cd06257">
    <property type="entry name" value="DnaJ"/>
    <property type="match status" value="1"/>
</dbReference>
<dbReference type="PROSITE" id="PS51074">
    <property type="entry name" value="DPH_MB"/>
    <property type="match status" value="1"/>
</dbReference>
<dbReference type="Gene3D" id="3.10.660.10">
    <property type="entry name" value="DPH Zinc finger"/>
    <property type="match status" value="1"/>
</dbReference>
<dbReference type="AlphaFoldDB" id="A0A0C9UEP4"/>
<dbReference type="InterPro" id="IPR007872">
    <property type="entry name" value="DPH_MB_dom"/>
</dbReference>
<comment type="function">
    <text evidence="1">Required for the first step of diphthamide biosynthesis, the transfer of 3-amino-3-carboxypropyl from S-adenosyl-L-methionine to a histidine residue. Diphthamide is a post-translational modification of histidine which occurs in elongation factor 2.</text>
</comment>
<proteinExistence type="inferred from homology"/>
<feature type="non-terminal residue" evidence="9">
    <location>
        <position position="144"/>
    </location>
</feature>
<feature type="domain" description="DPH-type MB" evidence="8">
    <location>
        <begin position="78"/>
        <end position="140"/>
    </location>
</feature>
<dbReference type="UniPathway" id="UPA00559"/>
<comment type="similarity">
    <text evidence="2">Belongs to the DPH4 family.</text>
</comment>
<dbReference type="GO" id="GO:0008198">
    <property type="term" value="F:ferrous iron binding"/>
    <property type="evidence" value="ECO:0007669"/>
    <property type="project" value="TreeGrafter"/>
</dbReference>
<name>A0A0C9UEP4_SPHS4</name>
<dbReference type="Gene3D" id="1.10.287.110">
    <property type="entry name" value="DnaJ domain"/>
    <property type="match status" value="1"/>
</dbReference>
<keyword evidence="6" id="KW-0408">Iron</keyword>
<protein>
    <recommendedName>
        <fullName evidence="3">Diphthamide biosynthesis protein 4</fullName>
    </recommendedName>
</protein>